<dbReference type="EMBL" id="GGEC01093128">
    <property type="protein sequence ID" value="MBX73612.1"/>
    <property type="molecule type" value="Transcribed_RNA"/>
</dbReference>
<organism evidence="1">
    <name type="scientific">Rhizophora mucronata</name>
    <name type="common">Asiatic mangrove</name>
    <dbReference type="NCBI Taxonomy" id="61149"/>
    <lineage>
        <taxon>Eukaryota</taxon>
        <taxon>Viridiplantae</taxon>
        <taxon>Streptophyta</taxon>
        <taxon>Embryophyta</taxon>
        <taxon>Tracheophyta</taxon>
        <taxon>Spermatophyta</taxon>
        <taxon>Magnoliopsida</taxon>
        <taxon>eudicotyledons</taxon>
        <taxon>Gunneridae</taxon>
        <taxon>Pentapetalae</taxon>
        <taxon>rosids</taxon>
        <taxon>fabids</taxon>
        <taxon>Malpighiales</taxon>
        <taxon>Rhizophoraceae</taxon>
        <taxon>Rhizophora</taxon>
    </lineage>
</organism>
<accession>A0A2P2R2Y3</accession>
<protein>
    <submittedName>
        <fullName evidence="1">Uncharacterized protein</fullName>
    </submittedName>
</protein>
<evidence type="ECO:0000313" key="1">
    <source>
        <dbReference type="EMBL" id="MBX73612.1"/>
    </source>
</evidence>
<reference evidence="1" key="1">
    <citation type="submission" date="2018-02" db="EMBL/GenBank/DDBJ databases">
        <title>Rhizophora mucronata_Transcriptome.</title>
        <authorList>
            <person name="Meera S.P."/>
            <person name="Sreeshan A."/>
            <person name="Augustine A."/>
        </authorList>
    </citation>
    <scope>NUCLEOTIDE SEQUENCE</scope>
    <source>
        <tissue evidence="1">Leaf</tissue>
    </source>
</reference>
<name>A0A2P2R2Y3_RHIMU</name>
<dbReference type="AlphaFoldDB" id="A0A2P2R2Y3"/>
<proteinExistence type="predicted"/>
<sequence>MHGEEDCTEIIHWSDIAYSSTERHKNSNFIVYLKDINFTLS</sequence>